<reference evidence="9" key="1">
    <citation type="submission" date="2021-02" db="EMBL/GenBank/DDBJ databases">
        <authorList>
            <person name="Dougan E. K."/>
            <person name="Rhodes N."/>
            <person name="Thang M."/>
            <person name="Chan C."/>
        </authorList>
    </citation>
    <scope>NUCLEOTIDE SEQUENCE</scope>
</reference>
<proteinExistence type="predicted"/>
<dbReference type="SUPFAM" id="SSF47473">
    <property type="entry name" value="EF-hand"/>
    <property type="match status" value="1"/>
</dbReference>
<sequence length="797" mass="88576">MSQRKRPPIAVISTSSPSAFDFSRSKSNVGTPIQSTNSPWGLRRASSQDGKASAPSDSVSVGPCHSQLDHPSTELEELLKANDQRVLSLVSLQHEAMRADMVGQAQRQMEMLRLENEELRAKLFCQPVLSHTGGSANRADSGDAVAARRCQVAGGIGGTSEGSYSAQALDLRRAGGSSSSLSSQAPRPPSLRDRGIAATRPPPPSLWGKVANQVGRHDVNPLLPGEVDRLHAAVGGKRQNSHDLHDESGEEANPKDVSTLHVEDPGSQTKSEAAQRRRTPRKSFAVHEVFSPGPDDGEADIPGHDKDLLVFSDAAKMQDSAVVKSPKSIRRHVTKLLDTLNDEADPPEFFFSERKSSEVERSQSLLQKLEHFLQSGNFELLISVLLFANVLFLALELQFQGAITGYRLSIYETPYPKEKDWAQIRSFFDVGDYVFTGLFCIDVAVRIVVLSLKFWSVPINWLDFAVVALSLVAMVLSFPIKPMFLRLLRVGKIARALRMVTTSNALHSLQLLLKCLAASVDMLCWSFILLIFIQCIAGMIVANLARDYISDENHDQETRRKVWIYYGTFTRTFLTMFEILFANWAPACRVLVDNVSEWFSIFFLLYRCVIGFAILNVLNAVFVQQTLKAASSDEELAFKQKQKDQVKYTQKVKKLFQSVDVSSDGVITFDEFALLIENPKLKFWMGQLELEYHDLLGLFEMLDDGDGEISLDEFVEGAGRLKGTAKTIDLWRLETKLDIMLTRLLANTSVPLRPLLESERPDLDQLFKVSGWSHLHVCDSTTRRVSIASAVSAASED</sequence>
<feature type="transmembrane region" description="Helical" evidence="7">
    <location>
        <begin position="525"/>
        <end position="542"/>
    </location>
</feature>
<dbReference type="GO" id="GO:0001518">
    <property type="term" value="C:voltage-gated sodium channel complex"/>
    <property type="evidence" value="ECO:0007669"/>
    <property type="project" value="TreeGrafter"/>
</dbReference>
<keyword evidence="4 7" id="KW-1133">Transmembrane helix</keyword>
<feature type="region of interest" description="Disordered" evidence="6">
    <location>
        <begin position="1"/>
        <end position="70"/>
    </location>
</feature>
<dbReference type="SMART" id="SM00054">
    <property type="entry name" value="EFh"/>
    <property type="match status" value="2"/>
</dbReference>
<dbReference type="Gene3D" id="1.10.238.10">
    <property type="entry name" value="EF-hand"/>
    <property type="match status" value="1"/>
</dbReference>
<evidence type="ECO:0000256" key="2">
    <source>
        <dbReference type="ARBA" id="ARBA00022692"/>
    </source>
</evidence>
<feature type="compositionally biased region" description="Low complexity" evidence="6">
    <location>
        <begin position="175"/>
        <end position="185"/>
    </location>
</feature>
<dbReference type="InterPro" id="IPR005821">
    <property type="entry name" value="Ion_trans_dom"/>
</dbReference>
<feature type="compositionally biased region" description="Polar residues" evidence="6">
    <location>
        <begin position="25"/>
        <end position="59"/>
    </location>
</feature>
<dbReference type="CDD" id="cd00051">
    <property type="entry name" value="EFh"/>
    <property type="match status" value="1"/>
</dbReference>
<dbReference type="PANTHER" id="PTHR10037:SF62">
    <property type="entry name" value="SODIUM CHANNEL PROTEIN 60E"/>
    <property type="match status" value="1"/>
</dbReference>
<feature type="region of interest" description="Disordered" evidence="6">
    <location>
        <begin position="235"/>
        <end position="301"/>
    </location>
</feature>
<dbReference type="GO" id="GO:0005509">
    <property type="term" value="F:calcium ion binding"/>
    <property type="evidence" value="ECO:0007669"/>
    <property type="project" value="InterPro"/>
</dbReference>
<evidence type="ECO:0000256" key="7">
    <source>
        <dbReference type="SAM" id="Phobius"/>
    </source>
</evidence>
<dbReference type="PANTHER" id="PTHR10037">
    <property type="entry name" value="VOLTAGE-GATED CATION CHANNEL CALCIUM AND SODIUM"/>
    <property type="match status" value="1"/>
</dbReference>
<dbReference type="AlphaFoldDB" id="A0A813IMZ0"/>
<dbReference type="Gene3D" id="1.20.120.350">
    <property type="entry name" value="Voltage-gated potassium channels. Chain C"/>
    <property type="match status" value="1"/>
</dbReference>
<evidence type="ECO:0000256" key="6">
    <source>
        <dbReference type="SAM" id="MobiDB-lite"/>
    </source>
</evidence>
<evidence type="ECO:0000256" key="4">
    <source>
        <dbReference type="ARBA" id="ARBA00022989"/>
    </source>
</evidence>
<gene>
    <name evidence="9" type="ORF">PGLA2088_LOCUS9643</name>
</gene>
<name>A0A813IMZ0_POLGL</name>
<evidence type="ECO:0000256" key="1">
    <source>
        <dbReference type="ARBA" id="ARBA00004141"/>
    </source>
</evidence>
<dbReference type="Pfam" id="PF00520">
    <property type="entry name" value="Ion_trans"/>
    <property type="match status" value="1"/>
</dbReference>
<evidence type="ECO:0000256" key="5">
    <source>
        <dbReference type="ARBA" id="ARBA00023136"/>
    </source>
</evidence>
<dbReference type="PROSITE" id="PS50222">
    <property type="entry name" value="EF_HAND_2"/>
    <property type="match status" value="1"/>
</dbReference>
<organism evidence="9 10">
    <name type="scientific">Polarella glacialis</name>
    <name type="common">Dinoflagellate</name>
    <dbReference type="NCBI Taxonomy" id="89957"/>
    <lineage>
        <taxon>Eukaryota</taxon>
        <taxon>Sar</taxon>
        <taxon>Alveolata</taxon>
        <taxon>Dinophyceae</taxon>
        <taxon>Suessiales</taxon>
        <taxon>Suessiaceae</taxon>
        <taxon>Polarella</taxon>
    </lineage>
</organism>
<dbReference type="EMBL" id="CAJNNW010010722">
    <property type="protein sequence ID" value="CAE8652364.1"/>
    <property type="molecule type" value="Genomic_DNA"/>
</dbReference>
<dbReference type="Gene3D" id="1.10.287.70">
    <property type="match status" value="1"/>
</dbReference>
<keyword evidence="3" id="KW-0106">Calcium</keyword>
<evidence type="ECO:0000259" key="8">
    <source>
        <dbReference type="PROSITE" id="PS50222"/>
    </source>
</evidence>
<feature type="transmembrane region" description="Helical" evidence="7">
    <location>
        <begin position="433"/>
        <end position="455"/>
    </location>
</feature>
<dbReference type="SUPFAM" id="SSF81324">
    <property type="entry name" value="Voltage-gated potassium channels"/>
    <property type="match status" value="1"/>
</dbReference>
<feature type="transmembrane region" description="Helical" evidence="7">
    <location>
        <begin position="598"/>
        <end position="618"/>
    </location>
</feature>
<protein>
    <recommendedName>
        <fullName evidence="8">EF-hand domain-containing protein</fullName>
    </recommendedName>
</protein>
<accession>A0A813IMZ0</accession>
<comment type="subcellular location">
    <subcellularLocation>
        <location evidence="1">Membrane</location>
        <topology evidence="1">Multi-pass membrane protein</topology>
    </subcellularLocation>
</comment>
<dbReference type="Proteomes" id="UP000626109">
    <property type="component" value="Unassembled WGS sequence"/>
</dbReference>
<dbReference type="PROSITE" id="PS00018">
    <property type="entry name" value="EF_HAND_1"/>
    <property type="match status" value="1"/>
</dbReference>
<evidence type="ECO:0000256" key="3">
    <source>
        <dbReference type="ARBA" id="ARBA00022837"/>
    </source>
</evidence>
<comment type="caution">
    <text evidence="9">The sequence shown here is derived from an EMBL/GenBank/DDBJ whole genome shotgun (WGS) entry which is preliminary data.</text>
</comment>
<dbReference type="InterPro" id="IPR018247">
    <property type="entry name" value="EF_Hand_1_Ca_BS"/>
</dbReference>
<dbReference type="GO" id="GO:0005248">
    <property type="term" value="F:voltage-gated sodium channel activity"/>
    <property type="evidence" value="ECO:0007669"/>
    <property type="project" value="TreeGrafter"/>
</dbReference>
<feature type="domain" description="EF-hand" evidence="8">
    <location>
        <begin position="647"/>
        <end position="682"/>
    </location>
</feature>
<dbReference type="InterPro" id="IPR027359">
    <property type="entry name" value="Volt_channel_dom_sf"/>
</dbReference>
<dbReference type="InterPro" id="IPR043203">
    <property type="entry name" value="VGCC_Ca_Na"/>
</dbReference>
<evidence type="ECO:0000313" key="9">
    <source>
        <dbReference type="EMBL" id="CAE8652364.1"/>
    </source>
</evidence>
<feature type="transmembrane region" description="Helical" evidence="7">
    <location>
        <begin position="461"/>
        <end position="484"/>
    </location>
</feature>
<dbReference type="InterPro" id="IPR002048">
    <property type="entry name" value="EF_hand_dom"/>
</dbReference>
<keyword evidence="2 7" id="KW-0812">Transmembrane</keyword>
<feature type="transmembrane region" description="Helical" evidence="7">
    <location>
        <begin position="563"/>
        <end position="586"/>
    </location>
</feature>
<evidence type="ECO:0000313" key="10">
    <source>
        <dbReference type="Proteomes" id="UP000626109"/>
    </source>
</evidence>
<feature type="region of interest" description="Disordered" evidence="6">
    <location>
        <begin position="175"/>
        <end position="210"/>
    </location>
</feature>
<dbReference type="InterPro" id="IPR011992">
    <property type="entry name" value="EF-hand-dom_pair"/>
</dbReference>
<keyword evidence="5 7" id="KW-0472">Membrane</keyword>